<sequence length="54" mass="5755">MRFAAPALRMSGHITDIGQFFPLCSGKRPTKVDVAPVAACPRVGALACVDRRKA</sequence>
<dbReference type="AlphaFoldDB" id="A0A1I5J738"/>
<accession>A0A1I5J738</accession>
<organism evidence="1 2">
    <name type="scientific">Amycolatopsis rubida</name>
    <dbReference type="NCBI Taxonomy" id="112413"/>
    <lineage>
        <taxon>Bacteria</taxon>
        <taxon>Bacillati</taxon>
        <taxon>Actinomycetota</taxon>
        <taxon>Actinomycetes</taxon>
        <taxon>Pseudonocardiales</taxon>
        <taxon>Pseudonocardiaceae</taxon>
        <taxon>Amycolatopsis</taxon>
    </lineage>
</organism>
<dbReference type="STRING" id="112413.SAMN05421854_102950"/>
<evidence type="ECO:0000313" key="1">
    <source>
        <dbReference type="EMBL" id="SFO68181.1"/>
    </source>
</evidence>
<reference evidence="1 2" key="1">
    <citation type="submission" date="2016-10" db="EMBL/GenBank/DDBJ databases">
        <authorList>
            <person name="de Groot N.N."/>
        </authorList>
    </citation>
    <scope>NUCLEOTIDE SEQUENCE [LARGE SCALE GENOMIC DNA]</scope>
    <source>
        <strain evidence="1 2">DSM 44637</strain>
    </source>
</reference>
<gene>
    <name evidence="1" type="ORF">SAMN05421854_102950</name>
</gene>
<name>A0A1I5J738_9PSEU</name>
<dbReference type="EMBL" id="FOWC01000002">
    <property type="protein sequence ID" value="SFO68181.1"/>
    <property type="molecule type" value="Genomic_DNA"/>
</dbReference>
<evidence type="ECO:0000313" key="2">
    <source>
        <dbReference type="Proteomes" id="UP000199137"/>
    </source>
</evidence>
<dbReference type="Proteomes" id="UP000199137">
    <property type="component" value="Unassembled WGS sequence"/>
</dbReference>
<proteinExistence type="predicted"/>
<protein>
    <submittedName>
        <fullName evidence="1">Uncharacterized protein</fullName>
    </submittedName>
</protein>